<evidence type="ECO:0000256" key="4">
    <source>
        <dbReference type="RuleBase" id="RU003744"/>
    </source>
</evidence>
<dbReference type="CDD" id="cd13692">
    <property type="entry name" value="PBP2_BztA"/>
    <property type="match status" value="1"/>
</dbReference>
<dbReference type="EMBL" id="FZOL01000022">
    <property type="protein sequence ID" value="SNT05739.1"/>
    <property type="molecule type" value="Genomic_DNA"/>
</dbReference>
<comment type="similarity">
    <text evidence="1 4">Belongs to the bacterial solute-binding protein 3 family.</text>
</comment>
<dbReference type="SMART" id="SM00062">
    <property type="entry name" value="PBPb"/>
    <property type="match status" value="1"/>
</dbReference>
<evidence type="ECO:0000259" key="6">
    <source>
        <dbReference type="SMART" id="SM00062"/>
    </source>
</evidence>
<dbReference type="OrthoDB" id="9777941at2"/>
<dbReference type="PANTHER" id="PTHR30085:SF7">
    <property type="entry name" value="AMINO-ACID ABC TRANSPORTER-BINDING PROTEIN YHDW-RELATED"/>
    <property type="match status" value="1"/>
</dbReference>
<organism evidence="7 8">
    <name type="scientific">Pseudomonas japonica</name>
    <dbReference type="NCBI Taxonomy" id="256466"/>
    <lineage>
        <taxon>Bacteria</taxon>
        <taxon>Pseudomonadati</taxon>
        <taxon>Pseudomonadota</taxon>
        <taxon>Gammaproteobacteria</taxon>
        <taxon>Pseudomonadales</taxon>
        <taxon>Pseudomonadaceae</taxon>
        <taxon>Pseudomonas</taxon>
    </lineage>
</organism>
<evidence type="ECO:0000256" key="5">
    <source>
        <dbReference type="SAM" id="SignalP"/>
    </source>
</evidence>
<dbReference type="SUPFAM" id="SSF53850">
    <property type="entry name" value="Periplasmic binding protein-like II"/>
    <property type="match status" value="1"/>
</dbReference>
<dbReference type="PANTHER" id="PTHR30085">
    <property type="entry name" value="AMINO ACID ABC TRANSPORTER PERMEASE"/>
    <property type="match status" value="1"/>
</dbReference>
<dbReference type="InterPro" id="IPR001638">
    <property type="entry name" value="Solute-binding_3/MltF_N"/>
</dbReference>
<keyword evidence="2" id="KW-0813">Transport</keyword>
<keyword evidence="3 5" id="KW-0732">Signal</keyword>
<protein>
    <submittedName>
        <fullName evidence="7">General L-amino acid transport system substrate-binding protein</fullName>
    </submittedName>
</protein>
<proteinExistence type="inferred from homology"/>
<dbReference type="InterPro" id="IPR018313">
    <property type="entry name" value="SBP_3_CS"/>
</dbReference>
<evidence type="ECO:0000256" key="2">
    <source>
        <dbReference type="ARBA" id="ARBA00022448"/>
    </source>
</evidence>
<dbReference type="PROSITE" id="PS01039">
    <property type="entry name" value="SBP_BACTERIAL_3"/>
    <property type="match status" value="1"/>
</dbReference>
<reference evidence="8" key="1">
    <citation type="submission" date="2017-06" db="EMBL/GenBank/DDBJ databases">
        <authorList>
            <person name="Varghese N."/>
            <person name="Submissions S."/>
        </authorList>
    </citation>
    <scope>NUCLEOTIDE SEQUENCE [LARGE SCALE GENOMIC DNA]</scope>
    <source>
        <strain evidence="8">DSM 22348</strain>
    </source>
</reference>
<feature type="signal peptide" evidence="5">
    <location>
        <begin position="1"/>
        <end position="29"/>
    </location>
</feature>
<name>A0A239JIW5_9PSED</name>
<evidence type="ECO:0000313" key="7">
    <source>
        <dbReference type="EMBL" id="SNT05739.1"/>
    </source>
</evidence>
<dbReference type="AlphaFoldDB" id="A0A239JIW5"/>
<gene>
    <name evidence="7" type="ORF">SAMN05444352_12277</name>
</gene>
<dbReference type="InterPro" id="IPR051455">
    <property type="entry name" value="Bact_solute-bind_prot3"/>
</dbReference>
<dbReference type="RefSeq" id="WP_042128830.1">
    <property type="nucleotide sequence ID" value="NZ_FZOL01000022.1"/>
</dbReference>
<sequence>MKKANTPRTAVLGLTALTLATLLSTPAMAGTTLDNVKKKGFVQCGISDGLPGFSFADTKGDFHGFDVDVCRAVAAAIFGDASKVRYTQLTAKERFTALQSGEVDLLSRSTTWTSSRDGSMGILFAGVAYYDGQGFLASKKLNVSSARELDGATFCIQAGTVTELNLADYFRGNGMKFTPISFDTSDESFKALESGRCDVLTADQSQLYGQRLKLAAPDDYAVLPEIISKEPLSTAVRRGDEEWFSVVRWTQIAMLNAEELGVTSKNVGELAKSTKNPDVARLLGVDGVLGKDLNLRNDWVVQIVSQVGNYGESFERNLGQGSDMKIKRGLNALWNQGGLQYGPPVR</sequence>
<dbReference type="GO" id="GO:0006865">
    <property type="term" value="P:amino acid transport"/>
    <property type="evidence" value="ECO:0007669"/>
    <property type="project" value="TreeGrafter"/>
</dbReference>
<evidence type="ECO:0000256" key="3">
    <source>
        <dbReference type="ARBA" id="ARBA00022729"/>
    </source>
</evidence>
<dbReference type="STRING" id="1215104.GCA_000730585_00938"/>
<evidence type="ECO:0000256" key="1">
    <source>
        <dbReference type="ARBA" id="ARBA00010333"/>
    </source>
</evidence>
<feature type="domain" description="Solute-binding protein family 3/N-terminal" evidence="6">
    <location>
        <begin position="41"/>
        <end position="270"/>
    </location>
</feature>
<dbReference type="Gene3D" id="3.40.190.10">
    <property type="entry name" value="Periplasmic binding protein-like II"/>
    <property type="match status" value="2"/>
</dbReference>
<accession>A0A239JIW5</accession>
<keyword evidence="8" id="KW-1185">Reference proteome</keyword>
<dbReference type="Proteomes" id="UP000198407">
    <property type="component" value="Unassembled WGS sequence"/>
</dbReference>
<evidence type="ECO:0000313" key="8">
    <source>
        <dbReference type="Proteomes" id="UP000198407"/>
    </source>
</evidence>
<dbReference type="Pfam" id="PF00497">
    <property type="entry name" value="SBP_bac_3"/>
    <property type="match status" value="1"/>
</dbReference>
<feature type="chain" id="PRO_5011232958" evidence="5">
    <location>
        <begin position="30"/>
        <end position="346"/>
    </location>
</feature>